<evidence type="ECO:0000256" key="2">
    <source>
        <dbReference type="ARBA" id="ARBA00022617"/>
    </source>
</evidence>
<dbReference type="PANTHER" id="PTHR30600:SF10">
    <property type="entry name" value="BLL6722 PROTEIN"/>
    <property type="match status" value="1"/>
</dbReference>
<comment type="subcellular location">
    <subcellularLocation>
        <location evidence="1">Cell envelope</location>
    </subcellularLocation>
</comment>
<keyword evidence="11" id="KW-0575">Peroxidase</keyword>
<dbReference type="InterPro" id="IPR009056">
    <property type="entry name" value="Cyt_c-like_dom"/>
</dbReference>
<dbReference type="Proteomes" id="UP000605099">
    <property type="component" value="Unassembled WGS sequence"/>
</dbReference>
<dbReference type="Gene3D" id="1.10.760.10">
    <property type="entry name" value="Cytochrome c-like domain"/>
    <property type="match status" value="2"/>
</dbReference>
<dbReference type="PROSITE" id="PS51007">
    <property type="entry name" value="CYTC"/>
    <property type="match status" value="1"/>
</dbReference>
<evidence type="ECO:0000256" key="1">
    <source>
        <dbReference type="ARBA" id="ARBA00004196"/>
    </source>
</evidence>
<dbReference type="PANTHER" id="PTHR30600">
    <property type="entry name" value="CYTOCHROME C PEROXIDASE-RELATED"/>
    <property type="match status" value="1"/>
</dbReference>
<dbReference type="InterPro" id="IPR036909">
    <property type="entry name" value="Cyt_c-like_dom_sf"/>
</dbReference>
<evidence type="ECO:0000256" key="6">
    <source>
        <dbReference type="ARBA" id="ARBA00023004"/>
    </source>
</evidence>
<keyword evidence="4 9" id="KW-0732">Signal</keyword>
<dbReference type="InterPro" id="IPR004852">
    <property type="entry name" value="Di-haem_cyt_c_peroxidsae"/>
</dbReference>
<keyword evidence="12" id="KW-1185">Reference proteome</keyword>
<feature type="compositionally biased region" description="Pro residues" evidence="8">
    <location>
        <begin position="42"/>
        <end position="56"/>
    </location>
</feature>
<feature type="chain" id="PRO_5046461706" evidence="9">
    <location>
        <begin position="21"/>
        <end position="413"/>
    </location>
</feature>
<feature type="domain" description="Cytochrome c" evidence="10">
    <location>
        <begin position="278"/>
        <end position="397"/>
    </location>
</feature>
<keyword evidence="2 7" id="KW-0349">Heme</keyword>
<evidence type="ECO:0000256" key="8">
    <source>
        <dbReference type="SAM" id="MobiDB-lite"/>
    </source>
</evidence>
<proteinExistence type="predicted"/>
<gene>
    <name evidence="11" type="primary">mauG</name>
    <name evidence="11" type="ORF">GCM10011349_16270</name>
</gene>
<dbReference type="Pfam" id="PF03150">
    <property type="entry name" value="CCP_MauG"/>
    <property type="match status" value="2"/>
</dbReference>
<dbReference type="GO" id="GO:0004601">
    <property type="term" value="F:peroxidase activity"/>
    <property type="evidence" value="ECO:0007669"/>
    <property type="project" value="UniProtKB-KW"/>
</dbReference>
<sequence>MNWSSKGIALRTLAATGALALLQACGGGDSGDGGTVVTATPTPSPTPTATPTPTPAPTATTPAEIVAQYFTIDLDSLDNYANPSLPAYYDNTVNGDDNAPGPISNAVATLGRVLFYDTALSVNDTVSCASCHQQALGFDDNEALSTGLDGGRTAAHAMRLGNVRYYQPGTMFWDKRASSVEDQATQPIQNPVEMGWDDGAGGIDALISKMNGIEYYPALFDFAFGSSTITETRMQTALAQFERAMISSDSRWDRAYAQVFSANAPNRNLDLTFPGFTASENLGKRLFLNGRNNGGAGCAACHRPPTFALTANSRSNGLDAGETTVFKSPSLKNVGLSQFFMHDGRFTSLAQVIDHYDSGIQNGPALDNRLRQGNGPQRLNLSAADKQALIDFLETLTDTSLTTDTRFSDPFIQ</sequence>
<feature type="signal peptide" evidence="9">
    <location>
        <begin position="1"/>
        <end position="20"/>
    </location>
</feature>
<dbReference type="RefSeq" id="WP_188819163.1">
    <property type="nucleotide sequence ID" value="NZ_BMLK01000006.1"/>
</dbReference>
<evidence type="ECO:0000256" key="9">
    <source>
        <dbReference type="SAM" id="SignalP"/>
    </source>
</evidence>
<accession>A0ABQ2JLL3</accession>
<evidence type="ECO:0000256" key="5">
    <source>
        <dbReference type="ARBA" id="ARBA00023002"/>
    </source>
</evidence>
<evidence type="ECO:0000259" key="10">
    <source>
        <dbReference type="PROSITE" id="PS51007"/>
    </source>
</evidence>
<dbReference type="InterPro" id="IPR051395">
    <property type="entry name" value="Cytochrome_c_Peroxidase/MauG"/>
</dbReference>
<keyword evidence="3 7" id="KW-0479">Metal-binding</keyword>
<evidence type="ECO:0000313" key="11">
    <source>
        <dbReference type="EMBL" id="GGN47651.1"/>
    </source>
</evidence>
<evidence type="ECO:0000256" key="7">
    <source>
        <dbReference type="PROSITE-ProRule" id="PRU00433"/>
    </source>
</evidence>
<organism evidence="11 12">
    <name type="scientific">Novosphingobium indicum</name>
    <dbReference type="NCBI Taxonomy" id="462949"/>
    <lineage>
        <taxon>Bacteria</taxon>
        <taxon>Pseudomonadati</taxon>
        <taxon>Pseudomonadota</taxon>
        <taxon>Alphaproteobacteria</taxon>
        <taxon>Sphingomonadales</taxon>
        <taxon>Sphingomonadaceae</taxon>
        <taxon>Novosphingobium</taxon>
    </lineage>
</organism>
<name>A0ABQ2JLL3_9SPHN</name>
<protein>
    <submittedName>
        <fullName evidence="11">Cytochrome-c peroxidase</fullName>
    </submittedName>
</protein>
<evidence type="ECO:0000256" key="3">
    <source>
        <dbReference type="ARBA" id="ARBA00022723"/>
    </source>
</evidence>
<reference evidence="12" key="1">
    <citation type="journal article" date="2019" name="Int. J. Syst. Evol. Microbiol.">
        <title>The Global Catalogue of Microorganisms (GCM) 10K type strain sequencing project: providing services to taxonomists for standard genome sequencing and annotation.</title>
        <authorList>
            <consortium name="The Broad Institute Genomics Platform"/>
            <consortium name="The Broad Institute Genome Sequencing Center for Infectious Disease"/>
            <person name="Wu L."/>
            <person name="Ma J."/>
        </authorList>
    </citation>
    <scope>NUCLEOTIDE SEQUENCE [LARGE SCALE GENOMIC DNA]</scope>
    <source>
        <strain evidence="12">CGMCC 1.6784</strain>
    </source>
</reference>
<dbReference type="EMBL" id="BMLK01000006">
    <property type="protein sequence ID" value="GGN47651.1"/>
    <property type="molecule type" value="Genomic_DNA"/>
</dbReference>
<keyword evidence="5" id="KW-0560">Oxidoreductase</keyword>
<dbReference type="SUPFAM" id="SSF46626">
    <property type="entry name" value="Cytochrome c"/>
    <property type="match status" value="2"/>
</dbReference>
<comment type="caution">
    <text evidence="11">The sequence shown here is derived from an EMBL/GenBank/DDBJ whole genome shotgun (WGS) entry which is preliminary data.</text>
</comment>
<evidence type="ECO:0000313" key="12">
    <source>
        <dbReference type="Proteomes" id="UP000605099"/>
    </source>
</evidence>
<evidence type="ECO:0000256" key="4">
    <source>
        <dbReference type="ARBA" id="ARBA00022729"/>
    </source>
</evidence>
<feature type="region of interest" description="Disordered" evidence="8">
    <location>
        <begin position="32"/>
        <end position="58"/>
    </location>
</feature>
<dbReference type="PROSITE" id="PS51257">
    <property type="entry name" value="PROKAR_LIPOPROTEIN"/>
    <property type="match status" value="1"/>
</dbReference>
<keyword evidence="6 7" id="KW-0408">Iron</keyword>